<proteinExistence type="predicted"/>
<keyword evidence="2" id="KW-1185">Reference proteome</keyword>
<dbReference type="SFLD" id="SFLDG01129">
    <property type="entry name" value="C1.5:_HAD__Beta-PGM__Phosphata"/>
    <property type="match status" value="1"/>
</dbReference>
<dbReference type="InterPro" id="IPR036412">
    <property type="entry name" value="HAD-like_sf"/>
</dbReference>
<dbReference type="InterPro" id="IPR041492">
    <property type="entry name" value="HAD_2"/>
</dbReference>
<dbReference type="Pfam" id="PF13419">
    <property type="entry name" value="HAD_2"/>
    <property type="match status" value="1"/>
</dbReference>
<keyword evidence="1" id="KW-0378">Hydrolase</keyword>
<dbReference type="NCBIfam" id="TIGR01509">
    <property type="entry name" value="HAD-SF-IA-v3"/>
    <property type="match status" value="1"/>
</dbReference>
<organism evidence="1 2">
    <name type="scientific">Lacipirellula limnantheis</name>
    <dbReference type="NCBI Taxonomy" id="2528024"/>
    <lineage>
        <taxon>Bacteria</taxon>
        <taxon>Pseudomonadati</taxon>
        <taxon>Planctomycetota</taxon>
        <taxon>Planctomycetia</taxon>
        <taxon>Pirellulales</taxon>
        <taxon>Lacipirellulaceae</taxon>
        <taxon>Lacipirellula</taxon>
    </lineage>
</organism>
<dbReference type="KEGG" id="llh:I41_18580"/>
<dbReference type="PANTHER" id="PTHR18901:SF38">
    <property type="entry name" value="PSEUDOURIDINE-5'-PHOSPHATASE"/>
    <property type="match status" value="1"/>
</dbReference>
<dbReference type="OrthoDB" id="9797743at2"/>
<protein>
    <submittedName>
        <fullName evidence="1">Fructose-1-phosphate phosphatase YqaB</fullName>
        <ecNumber evidence="1">3.1.3.-</ecNumber>
    </submittedName>
</protein>
<dbReference type="PRINTS" id="PR00413">
    <property type="entry name" value="HADHALOGNASE"/>
</dbReference>
<dbReference type="SUPFAM" id="SSF56784">
    <property type="entry name" value="HAD-like"/>
    <property type="match status" value="1"/>
</dbReference>
<name>A0A517TWD2_9BACT</name>
<dbReference type="SFLD" id="SFLDG01135">
    <property type="entry name" value="C1.5.6:_HAD__Beta-PGM__Phospha"/>
    <property type="match status" value="1"/>
</dbReference>
<dbReference type="PANTHER" id="PTHR18901">
    <property type="entry name" value="2-DEOXYGLUCOSE-6-PHOSPHATE PHOSPHATASE 2"/>
    <property type="match status" value="1"/>
</dbReference>
<gene>
    <name evidence="1" type="primary">yqaB</name>
    <name evidence="1" type="ORF">I41_18580</name>
</gene>
<evidence type="ECO:0000313" key="2">
    <source>
        <dbReference type="Proteomes" id="UP000317909"/>
    </source>
</evidence>
<dbReference type="SFLD" id="SFLDS00003">
    <property type="entry name" value="Haloacid_Dehalogenase"/>
    <property type="match status" value="1"/>
</dbReference>
<evidence type="ECO:0000313" key="1">
    <source>
        <dbReference type="EMBL" id="QDT72676.1"/>
    </source>
</evidence>
<dbReference type="EMBL" id="CP036339">
    <property type="protein sequence ID" value="QDT72676.1"/>
    <property type="molecule type" value="Genomic_DNA"/>
</dbReference>
<dbReference type="Proteomes" id="UP000317909">
    <property type="component" value="Chromosome"/>
</dbReference>
<dbReference type="InterPro" id="IPR023214">
    <property type="entry name" value="HAD_sf"/>
</dbReference>
<reference evidence="1 2" key="1">
    <citation type="submission" date="2019-02" db="EMBL/GenBank/DDBJ databases">
        <title>Deep-cultivation of Planctomycetes and their phenomic and genomic characterization uncovers novel biology.</title>
        <authorList>
            <person name="Wiegand S."/>
            <person name="Jogler M."/>
            <person name="Boedeker C."/>
            <person name="Pinto D."/>
            <person name="Vollmers J."/>
            <person name="Rivas-Marin E."/>
            <person name="Kohn T."/>
            <person name="Peeters S.H."/>
            <person name="Heuer A."/>
            <person name="Rast P."/>
            <person name="Oberbeckmann S."/>
            <person name="Bunk B."/>
            <person name="Jeske O."/>
            <person name="Meyerdierks A."/>
            <person name="Storesund J.E."/>
            <person name="Kallscheuer N."/>
            <person name="Luecker S."/>
            <person name="Lage O.M."/>
            <person name="Pohl T."/>
            <person name="Merkel B.J."/>
            <person name="Hornburger P."/>
            <person name="Mueller R.-W."/>
            <person name="Bruemmer F."/>
            <person name="Labrenz M."/>
            <person name="Spormann A.M."/>
            <person name="Op den Camp H."/>
            <person name="Overmann J."/>
            <person name="Amann R."/>
            <person name="Jetten M.S.M."/>
            <person name="Mascher T."/>
            <person name="Medema M.H."/>
            <person name="Devos D.P."/>
            <person name="Kaster A.-K."/>
            <person name="Ovreas L."/>
            <person name="Rohde M."/>
            <person name="Galperin M.Y."/>
            <person name="Jogler C."/>
        </authorList>
    </citation>
    <scope>NUCLEOTIDE SEQUENCE [LARGE SCALE GENOMIC DNA]</scope>
    <source>
        <strain evidence="1 2">I41</strain>
    </source>
</reference>
<dbReference type="InterPro" id="IPR006439">
    <property type="entry name" value="HAD-SF_hydro_IA"/>
</dbReference>
<dbReference type="Gene3D" id="3.40.50.1000">
    <property type="entry name" value="HAD superfamily/HAD-like"/>
    <property type="match status" value="1"/>
</dbReference>
<accession>A0A517TWD2</accession>
<dbReference type="AlphaFoldDB" id="A0A517TWD2"/>
<dbReference type="Gene3D" id="1.10.150.240">
    <property type="entry name" value="Putative phosphatase, domain 2"/>
    <property type="match status" value="1"/>
</dbReference>
<sequence>MNELELPTPPLQAVTFDLDGLMFNTEELYQEVGSAILSRRGKQITGELLNEMMGRKSHVALSVMIDWHDLDDTPEQLAAESAEIFGGLLPRRLAPMPGLLELLSSLEAAHIPKGIATSSGRSFVDLVLGMFNLAPRFKFILTSEDIEHGKPAPDVYLLAAQKHGVEPAAMMILEDSQIGTQAAVASGAYAVAVPHGQSKHHHFPGARFEAHSLADERIYHALRLPTPGGSC</sequence>
<dbReference type="EC" id="3.1.3.-" evidence="1"/>
<dbReference type="GO" id="GO:0016787">
    <property type="term" value="F:hydrolase activity"/>
    <property type="evidence" value="ECO:0007669"/>
    <property type="project" value="UniProtKB-KW"/>
</dbReference>
<dbReference type="InterPro" id="IPR023198">
    <property type="entry name" value="PGP-like_dom2"/>
</dbReference>
<dbReference type="RefSeq" id="WP_145432221.1">
    <property type="nucleotide sequence ID" value="NZ_CP036339.1"/>
</dbReference>